<accession>A0A5R8M5D9</accession>
<keyword evidence="2" id="KW-1185">Reference proteome</keyword>
<dbReference type="OrthoDB" id="5502479at2"/>
<gene>
    <name evidence="1" type="ORF">FEI13_18685</name>
</gene>
<dbReference type="Proteomes" id="UP000306973">
    <property type="component" value="Unassembled WGS sequence"/>
</dbReference>
<dbReference type="AlphaFoldDB" id="A0A5R8M5D9"/>
<evidence type="ECO:0000313" key="1">
    <source>
        <dbReference type="EMBL" id="TLF44777.1"/>
    </source>
</evidence>
<dbReference type="RefSeq" id="WP_138182995.1">
    <property type="nucleotide sequence ID" value="NZ_VBUI01000059.1"/>
</dbReference>
<reference evidence="1 2" key="1">
    <citation type="journal article" date="2007" name="Int. J. Syst. Evol. Microbiol.">
        <title>Halomonas saccharevitans sp. nov., Halomonas arcis sp. nov. and Halomonas subterranea sp. nov., halophilic bacteria isolated from hypersaline environments of China.</title>
        <authorList>
            <person name="Xu X.W."/>
            <person name="Wu Y.H."/>
            <person name="Zhou Z."/>
            <person name="Wang C.S."/>
            <person name="Zhou Y.G."/>
            <person name="Zhang H.B."/>
            <person name="Wang Y."/>
            <person name="Wu M."/>
        </authorList>
    </citation>
    <scope>NUCLEOTIDE SEQUENCE [LARGE SCALE GENOMIC DNA]</scope>
    <source>
        <strain evidence="1 2">TBZ3</strain>
    </source>
</reference>
<name>A0A5R8M5D9_9GAMM</name>
<organism evidence="1 2">
    <name type="scientific">Halomonas urmiana</name>
    <dbReference type="NCBI Taxonomy" id="490901"/>
    <lineage>
        <taxon>Bacteria</taxon>
        <taxon>Pseudomonadati</taxon>
        <taxon>Pseudomonadota</taxon>
        <taxon>Gammaproteobacteria</taxon>
        <taxon>Oceanospirillales</taxon>
        <taxon>Halomonadaceae</taxon>
        <taxon>Halomonas</taxon>
    </lineage>
</organism>
<dbReference type="EMBL" id="VBUI01000059">
    <property type="protein sequence ID" value="TLF44777.1"/>
    <property type="molecule type" value="Genomic_DNA"/>
</dbReference>
<proteinExistence type="predicted"/>
<sequence length="96" mass="10735">MMEGLGKYAKDSVAAMELYRFWHPKMVLYGLAGIGSSRRISCFRNWHQKPVLAGMPDRCSMNQDIMFAERDYFGLFGWPAIGTAYVAVPPARAGGL</sequence>
<comment type="caution">
    <text evidence="1">The sequence shown here is derived from an EMBL/GenBank/DDBJ whole genome shotgun (WGS) entry which is preliminary data.</text>
</comment>
<protein>
    <submittedName>
        <fullName evidence="1">Uncharacterized protein</fullName>
    </submittedName>
</protein>
<evidence type="ECO:0000313" key="2">
    <source>
        <dbReference type="Proteomes" id="UP000306973"/>
    </source>
</evidence>